<evidence type="ECO:0000256" key="2">
    <source>
        <dbReference type="ARBA" id="ARBA00008066"/>
    </source>
</evidence>
<reference evidence="10" key="2">
    <citation type="journal article" date="2007" name="Science">
        <title>Draft genome sequence of the sexually transmitted pathogen Trichomonas vaginalis.</title>
        <authorList>
            <person name="Carlton J.M."/>
            <person name="Hirt R.P."/>
            <person name="Silva J.C."/>
            <person name="Delcher A.L."/>
            <person name="Schatz M."/>
            <person name="Zhao Q."/>
            <person name="Wortman J.R."/>
            <person name="Bidwell S.L."/>
            <person name="Alsmark U.C.M."/>
            <person name="Besteiro S."/>
            <person name="Sicheritz-Ponten T."/>
            <person name="Noel C.J."/>
            <person name="Dacks J.B."/>
            <person name="Foster P.G."/>
            <person name="Simillion C."/>
            <person name="Van de Peer Y."/>
            <person name="Miranda-Saavedra D."/>
            <person name="Barton G.J."/>
            <person name="Westrop G.D."/>
            <person name="Mueller S."/>
            <person name="Dessi D."/>
            <person name="Fiori P.L."/>
            <person name="Ren Q."/>
            <person name="Paulsen I."/>
            <person name="Zhang H."/>
            <person name="Bastida-Corcuera F.D."/>
            <person name="Simoes-Barbosa A."/>
            <person name="Brown M.T."/>
            <person name="Hayes R.D."/>
            <person name="Mukherjee M."/>
            <person name="Okumura C.Y."/>
            <person name="Schneider R."/>
            <person name="Smith A.J."/>
            <person name="Vanacova S."/>
            <person name="Villalvazo M."/>
            <person name="Haas B.J."/>
            <person name="Pertea M."/>
            <person name="Feldblyum T.V."/>
            <person name="Utterback T.R."/>
            <person name="Shu C.L."/>
            <person name="Osoegawa K."/>
            <person name="de Jong P.J."/>
            <person name="Hrdy I."/>
            <person name="Horvathova L."/>
            <person name="Zubacova Z."/>
            <person name="Dolezal P."/>
            <person name="Malik S.B."/>
            <person name="Logsdon J.M. Jr."/>
            <person name="Henze K."/>
            <person name="Gupta A."/>
            <person name="Wang C.C."/>
            <person name="Dunne R.L."/>
            <person name="Upcroft J.A."/>
            <person name="Upcroft P."/>
            <person name="White O."/>
            <person name="Salzberg S.L."/>
            <person name="Tang P."/>
            <person name="Chiu C.-H."/>
            <person name="Lee Y.-S."/>
            <person name="Embley T.M."/>
            <person name="Coombs G.H."/>
            <person name="Mottram J.C."/>
            <person name="Tachezy J."/>
            <person name="Fraser-Liggett C.M."/>
            <person name="Johnson P.J."/>
        </authorList>
    </citation>
    <scope>NUCLEOTIDE SEQUENCE [LARGE SCALE GENOMIC DNA]</scope>
    <source>
        <strain evidence="10">G3</strain>
    </source>
</reference>
<dbReference type="GO" id="GO:0016020">
    <property type="term" value="C:membrane"/>
    <property type="evidence" value="ECO:0000318"/>
    <property type="project" value="GO_Central"/>
</dbReference>
<dbReference type="GO" id="GO:0003333">
    <property type="term" value="P:amino acid transmembrane transport"/>
    <property type="evidence" value="ECO:0000318"/>
    <property type="project" value="GO_Central"/>
</dbReference>
<keyword evidence="3" id="KW-0813">Transport</keyword>
<gene>
    <name evidence="10" type="ORF">TVAG_210570</name>
</gene>
<feature type="transmembrane region" description="Helical" evidence="8">
    <location>
        <begin position="54"/>
        <end position="82"/>
    </location>
</feature>
<keyword evidence="11" id="KW-1185">Reference proteome</keyword>
<evidence type="ECO:0000256" key="7">
    <source>
        <dbReference type="ARBA" id="ARBA00023136"/>
    </source>
</evidence>
<evidence type="ECO:0000259" key="9">
    <source>
        <dbReference type="Pfam" id="PF01490"/>
    </source>
</evidence>
<dbReference type="PANTHER" id="PTHR22950">
    <property type="entry name" value="AMINO ACID TRANSPORTER"/>
    <property type="match status" value="1"/>
</dbReference>
<protein>
    <submittedName>
        <fullName evidence="10">Transmembrane amino acid transporter protein</fullName>
    </submittedName>
</protein>
<evidence type="ECO:0000313" key="10">
    <source>
        <dbReference type="EMBL" id="EAX91232.1"/>
    </source>
</evidence>
<feature type="domain" description="Amino acid transporter transmembrane" evidence="9">
    <location>
        <begin position="33"/>
        <end position="414"/>
    </location>
</feature>
<feature type="transmembrane region" description="Helical" evidence="8">
    <location>
        <begin position="292"/>
        <end position="309"/>
    </location>
</feature>
<organism evidence="10 11">
    <name type="scientific">Trichomonas vaginalis (strain ATCC PRA-98 / G3)</name>
    <dbReference type="NCBI Taxonomy" id="412133"/>
    <lineage>
        <taxon>Eukaryota</taxon>
        <taxon>Metamonada</taxon>
        <taxon>Parabasalia</taxon>
        <taxon>Trichomonadida</taxon>
        <taxon>Trichomonadidae</taxon>
        <taxon>Trichomonas</taxon>
    </lineage>
</organism>
<keyword evidence="4 8" id="KW-0812">Transmembrane</keyword>
<name>A2FV35_TRIV3</name>
<keyword evidence="6 8" id="KW-1133">Transmembrane helix</keyword>
<evidence type="ECO:0000313" key="11">
    <source>
        <dbReference type="Proteomes" id="UP000001542"/>
    </source>
</evidence>
<dbReference type="FunCoup" id="A2FV35">
    <property type="interactions" value="73"/>
</dbReference>
<dbReference type="AlphaFoldDB" id="A2FV35"/>
<keyword evidence="5" id="KW-0029">Amino-acid transport</keyword>
<feature type="transmembrane region" description="Helical" evidence="8">
    <location>
        <begin position="395"/>
        <end position="415"/>
    </location>
</feature>
<comment type="subcellular location">
    <subcellularLocation>
        <location evidence="1">Membrane</location>
        <topology evidence="1">Multi-pass membrane protein</topology>
    </subcellularLocation>
</comment>
<dbReference type="VEuPathDB" id="TrichDB:TVAG_210570"/>
<dbReference type="Proteomes" id="UP000001542">
    <property type="component" value="Unassembled WGS sequence"/>
</dbReference>
<comment type="similarity">
    <text evidence="2">Belongs to the amino acid/polyamine transporter 2 family.</text>
</comment>
<evidence type="ECO:0000256" key="4">
    <source>
        <dbReference type="ARBA" id="ARBA00022692"/>
    </source>
</evidence>
<dbReference type="PANTHER" id="PTHR22950:SF458">
    <property type="entry name" value="SODIUM-COUPLED NEUTRAL AMINO ACID TRANSPORTER 11-RELATED"/>
    <property type="match status" value="1"/>
</dbReference>
<evidence type="ECO:0000256" key="3">
    <source>
        <dbReference type="ARBA" id="ARBA00022448"/>
    </source>
</evidence>
<feature type="transmembrane region" description="Helical" evidence="8">
    <location>
        <begin position="172"/>
        <end position="195"/>
    </location>
</feature>
<dbReference type="SMR" id="A2FV35"/>
<feature type="transmembrane region" description="Helical" evidence="8">
    <location>
        <begin position="145"/>
        <end position="165"/>
    </location>
</feature>
<evidence type="ECO:0000256" key="6">
    <source>
        <dbReference type="ARBA" id="ARBA00022989"/>
    </source>
</evidence>
<dbReference type="InterPro" id="IPR013057">
    <property type="entry name" value="AA_transpt_TM"/>
</dbReference>
<evidence type="ECO:0000256" key="5">
    <source>
        <dbReference type="ARBA" id="ARBA00022970"/>
    </source>
</evidence>
<feature type="transmembrane region" description="Helical" evidence="8">
    <location>
        <begin position="215"/>
        <end position="237"/>
    </location>
</feature>
<feature type="transmembrane region" description="Helical" evidence="8">
    <location>
        <begin position="102"/>
        <end position="125"/>
    </location>
</feature>
<reference evidence="10" key="1">
    <citation type="submission" date="2006-10" db="EMBL/GenBank/DDBJ databases">
        <authorList>
            <person name="Amadeo P."/>
            <person name="Zhao Q."/>
            <person name="Wortman J."/>
            <person name="Fraser-Liggett C."/>
            <person name="Carlton J."/>
        </authorList>
    </citation>
    <scope>NUCLEOTIDE SEQUENCE</scope>
    <source>
        <strain evidence="10">G3</strain>
    </source>
</reference>
<feature type="transmembrane region" description="Helical" evidence="8">
    <location>
        <begin position="336"/>
        <end position="356"/>
    </location>
</feature>
<evidence type="ECO:0000256" key="8">
    <source>
        <dbReference type="SAM" id="Phobius"/>
    </source>
</evidence>
<sequence length="423" mass="46253">MTSDRAVSSMNLFDPLVDTSSKIPDVSQGFIPTFMTTLSVITGVEVLSIANSMIFTGFVVSMFLMFFTTALSYICTVITLNLAKRYTSESINDLATKIIGRWFGDVCSILGLCFTYSCLTSYIFLGSETVFNWLELAGLKNIQTGYKRVLIILGYSILIPVLTTIPRQTKLLGYISSFALIIQIIYFCSIIYEAIIHFPNGIDPTVETYVFNINIFNAFAIYSLLFSLPAVILPIVRSYTPVMKSRYQVIGLAVFVSYIVVAVPGAIVYLIFGAKTDQIAISSFDGKDVVMQIVRACFFIVVNASYAAISQNVIQDVTSLIYHVESPGALPGLKRLIVLLCTNIPPISIAILLPEIRPMFEIGGAFGGCLANFFIPSILGFLLPLPKKLSYAGAGYMFLALFGILCCAIATYEAVVDALHPGS</sequence>
<dbReference type="EMBL" id="DS114049">
    <property type="protein sequence ID" value="EAX91232.1"/>
    <property type="molecule type" value="Genomic_DNA"/>
</dbReference>
<dbReference type="GO" id="GO:0015179">
    <property type="term" value="F:L-amino acid transmembrane transporter activity"/>
    <property type="evidence" value="ECO:0000318"/>
    <property type="project" value="GO_Central"/>
</dbReference>
<feature type="transmembrane region" description="Helical" evidence="8">
    <location>
        <begin position="249"/>
        <end position="272"/>
    </location>
</feature>
<dbReference type="VEuPathDB" id="TrichDB:TVAGG3_0314620"/>
<feature type="transmembrane region" description="Helical" evidence="8">
    <location>
        <begin position="362"/>
        <end position="383"/>
    </location>
</feature>
<dbReference type="Pfam" id="PF01490">
    <property type="entry name" value="Aa_trans"/>
    <property type="match status" value="1"/>
</dbReference>
<evidence type="ECO:0000256" key="1">
    <source>
        <dbReference type="ARBA" id="ARBA00004141"/>
    </source>
</evidence>
<dbReference type="KEGG" id="tva:4748925"/>
<dbReference type="InParanoid" id="A2FV35"/>
<accession>A2FV35</accession>
<keyword evidence="7 8" id="KW-0472">Membrane</keyword>
<proteinExistence type="inferred from homology"/>